<dbReference type="AlphaFoldDB" id="A0AA36B650"/>
<gene>
    <name evidence="1" type="ORF">OCTVUL_1B003595</name>
</gene>
<keyword evidence="2" id="KW-1185">Reference proteome</keyword>
<evidence type="ECO:0000313" key="1">
    <source>
        <dbReference type="EMBL" id="CAI9728084.1"/>
    </source>
</evidence>
<proteinExistence type="predicted"/>
<accession>A0AA36B650</accession>
<evidence type="ECO:0000313" key="2">
    <source>
        <dbReference type="Proteomes" id="UP001162480"/>
    </source>
</evidence>
<organism evidence="1 2">
    <name type="scientific">Octopus vulgaris</name>
    <name type="common">Common octopus</name>
    <dbReference type="NCBI Taxonomy" id="6645"/>
    <lineage>
        <taxon>Eukaryota</taxon>
        <taxon>Metazoa</taxon>
        <taxon>Spiralia</taxon>
        <taxon>Lophotrochozoa</taxon>
        <taxon>Mollusca</taxon>
        <taxon>Cephalopoda</taxon>
        <taxon>Coleoidea</taxon>
        <taxon>Octopodiformes</taxon>
        <taxon>Octopoda</taxon>
        <taxon>Incirrata</taxon>
        <taxon>Octopodidae</taxon>
        <taxon>Octopus</taxon>
    </lineage>
</organism>
<dbReference type="Proteomes" id="UP001162480">
    <property type="component" value="Chromosome 9"/>
</dbReference>
<sequence>MGSMEARAGSQTGEEEISLALIVEMLRGQMTQTNTFLERMDKRRQGLWADQEEPEVMDGSALEDQCWTGDKSGHVGGDCPSSEVDSEECGLEEPRVAETEANAAKSDVEKPEKPAECVLSAAVVPCMEPLASRPLSSGTQDEELVKSGADVAESEEPAVCGVVAAVDVPCVSPLVSEPLSLGAQEDCRTNLHVVKPSVQKLVRKRTKPGDEARRLRTVISFTDSFNITHHTSTPSTTRQLEKRLSIVT</sequence>
<dbReference type="EMBL" id="OX597822">
    <property type="protein sequence ID" value="CAI9728084.1"/>
    <property type="molecule type" value="Genomic_DNA"/>
</dbReference>
<protein>
    <submittedName>
        <fullName evidence="1">Uncharacterized protein</fullName>
    </submittedName>
</protein>
<reference evidence="1" key="1">
    <citation type="submission" date="2023-08" db="EMBL/GenBank/DDBJ databases">
        <authorList>
            <person name="Alioto T."/>
            <person name="Alioto T."/>
            <person name="Gomez Garrido J."/>
        </authorList>
    </citation>
    <scope>NUCLEOTIDE SEQUENCE</scope>
</reference>
<name>A0AA36B650_OCTVU</name>